<comment type="similarity">
    <text evidence="1">Belongs to the GIPC family.</text>
</comment>
<dbReference type="EMBL" id="HG994585">
    <property type="protein sequence ID" value="CAF2968776.1"/>
    <property type="molecule type" value="Genomic_DNA"/>
</dbReference>
<dbReference type="Gene3D" id="2.30.42.10">
    <property type="match status" value="1"/>
</dbReference>
<evidence type="ECO:0000313" key="2">
    <source>
        <dbReference type="EMBL" id="CAF2968776.1"/>
    </source>
</evidence>
<dbReference type="Pfam" id="PF25083">
    <property type="entry name" value="GIPC1_GH1"/>
    <property type="match status" value="1"/>
</dbReference>
<accession>A0A7R8CYD5</accession>
<dbReference type="PANTHER" id="PTHR12259">
    <property type="entry name" value="RGS-GAIP INTERACTING PROTEIN GIPC"/>
    <property type="match status" value="1"/>
</dbReference>
<dbReference type="InterPro" id="IPR017379">
    <property type="entry name" value="GIPC1/2/3"/>
</dbReference>
<dbReference type="OrthoDB" id="6509831at2759"/>
<proteinExistence type="inferred from homology"/>
<gene>
    <name evidence="2" type="ORF">LSAA_11146</name>
</gene>
<dbReference type="InterPro" id="IPR036034">
    <property type="entry name" value="PDZ_sf"/>
</dbReference>
<name>A0A7R8CYD5_LEPSM</name>
<sequence>MEHKKGRQYHIKDQLLPKNMIPFGDTITKERSYGKYRVLIGNGLDWIQLLKVSPSVLRRIMPTTNLDEAYLKNVLESSLRSTSSRTLNIILREMRNLDRDREQILYGPQIRMIFEKYNVPVLHVLDQLLQRHIAPNEYGFSNYEDILQYLLDLKSSNYVEGCSSSNHLRTSSRFSMASMSSSLPARLNKTPTLPSFNHPKDYASSPFDDKNKPRFKWKPGKKCWKNKKKEQILREKTLLDSTIVYINLIHGVICGRVGLVPRSNMRMSVILQTRESLTNHLLNDHPPAHKPKLTFHCQQAQGSPTGIISGFTNVKELYQKIAEVYEITAEEILFCTLNTYKIDMSHLLGGQIGLDDFIFAHRKGQPKEVEITKTQDALGLTITDNGAGYAFIKRIKDGSIISKISYISVGDHIEKIDDESLVGCRHYETCRTIEGRILQCWSKE</sequence>
<dbReference type="Pfam" id="PF00595">
    <property type="entry name" value="PDZ"/>
    <property type="match status" value="1"/>
</dbReference>
<reference evidence="2" key="1">
    <citation type="submission" date="2021-02" db="EMBL/GenBank/DDBJ databases">
        <authorList>
            <person name="Bekaert M."/>
        </authorList>
    </citation>
    <scope>NUCLEOTIDE SEQUENCE</scope>
    <source>
        <strain evidence="2">IoA-00</strain>
    </source>
</reference>
<dbReference type="InterPro" id="IPR001478">
    <property type="entry name" value="PDZ"/>
</dbReference>
<dbReference type="InterPro" id="IPR056814">
    <property type="entry name" value="GIPC1-3_GH1"/>
</dbReference>
<dbReference type="AlphaFoldDB" id="A0A7R8CYD5"/>
<dbReference type="SUPFAM" id="SSF50156">
    <property type="entry name" value="PDZ domain-like"/>
    <property type="match status" value="1"/>
</dbReference>
<dbReference type="FunFam" id="2.30.42.10:FF:000097">
    <property type="entry name" value="PDZ domain-containing protein GIPC1 isoform 1"/>
    <property type="match status" value="1"/>
</dbReference>
<protein>
    <submittedName>
        <fullName evidence="2">GIPC</fullName>
    </submittedName>
</protein>
<keyword evidence="3" id="KW-1185">Reference proteome</keyword>
<organism evidence="2 3">
    <name type="scientific">Lepeophtheirus salmonis</name>
    <name type="common">Salmon louse</name>
    <name type="synonym">Caligus salmonis</name>
    <dbReference type="NCBI Taxonomy" id="72036"/>
    <lineage>
        <taxon>Eukaryota</taxon>
        <taxon>Metazoa</taxon>
        <taxon>Ecdysozoa</taxon>
        <taxon>Arthropoda</taxon>
        <taxon>Crustacea</taxon>
        <taxon>Multicrustacea</taxon>
        <taxon>Hexanauplia</taxon>
        <taxon>Copepoda</taxon>
        <taxon>Siphonostomatoida</taxon>
        <taxon>Caligidae</taxon>
        <taxon>Lepeophtheirus</taxon>
    </lineage>
</organism>
<evidence type="ECO:0000256" key="1">
    <source>
        <dbReference type="ARBA" id="ARBA00009011"/>
    </source>
</evidence>
<evidence type="ECO:0000313" key="3">
    <source>
        <dbReference type="Proteomes" id="UP000675881"/>
    </source>
</evidence>
<dbReference type="PANTHER" id="PTHR12259:SF1">
    <property type="entry name" value="GH21964P"/>
    <property type="match status" value="1"/>
</dbReference>
<dbReference type="Proteomes" id="UP000675881">
    <property type="component" value="Chromosome 6"/>
</dbReference>
<dbReference type="PROSITE" id="PS50106">
    <property type="entry name" value="PDZ"/>
    <property type="match status" value="1"/>
</dbReference>